<sequence length="49" mass="5186">MTLSIKQNQTNCSTNNACQHSLCSTSLLLALCRSFALLPFPSGSSLGLL</sequence>
<evidence type="ECO:0000313" key="1">
    <source>
        <dbReference type="EMBL" id="ACR34738.1"/>
    </source>
</evidence>
<protein>
    <submittedName>
        <fullName evidence="1">Uncharacterized protein</fullName>
    </submittedName>
</protein>
<reference evidence="1" key="2">
    <citation type="submission" date="2012-06" db="EMBL/GenBank/DDBJ databases">
        <authorList>
            <person name="Yu Y."/>
            <person name="Currie J."/>
            <person name="Lomeli R."/>
            <person name="Angelova A."/>
            <person name="Collura K."/>
            <person name="Wissotski M."/>
            <person name="Campos D."/>
            <person name="Kudrna D."/>
            <person name="Golser W."/>
            <person name="Ashely E."/>
            <person name="Descour A."/>
            <person name="Fernandes J."/>
            <person name="Soderlund C."/>
            <person name="Walbot V."/>
        </authorList>
    </citation>
    <scope>NUCLEOTIDE SEQUENCE</scope>
    <source>
        <strain evidence="1">B73</strain>
    </source>
</reference>
<accession>C4J0N8</accession>
<proteinExistence type="evidence at transcript level"/>
<dbReference type="EMBL" id="BT087201">
    <property type="protein sequence ID" value="ACR37554.1"/>
    <property type="molecule type" value="mRNA"/>
</dbReference>
<dbReference type="AlphaFoldDB" id="C4J0N8"/>
<name>C4J0N8_MAIZE</name>
<reference evidence="1" key="1">
    <citation type="journal article" date="2009" name="PLoS Genet.">
        <title>Sequencing, mapping, and analysis of 27,455 maize full-length cDNAs.</title>
        <authorList>
            <person name="Soderlund C."/>
            <person name="Descour A."/>
            <person name="Kudrna D."/>
            <person name="Bomhoff M."/>
            <person name="Boyd L."/>
            <person name="Currie J."/>
            <person name="Angelova A."/>
            <person name="Collura K."/>
            <person name="Wissotski M."/>
            <person name="Ashley E."/>
            <person name="Morrow D."/>
            <person name="Fernandes J."/>
            <person name="Walbot V."/>
            <person name="Yu Y."/>
        </authorList>
    </citation>
    <scope>NUCLEOTIDE SEQUENCE</scope>
    <source>
        <strain evidence="1">B73</strain>
    </source>
</reference>
<dbReference type="EMBL" id="BT084385">
    <property type="protein sequence ID" value="ACR34738.1"/>
    <property type="molecule type" value="mRNA"/>
</dbReference>
<organism evidence="1">
    <name type="scientific">Zea mays</name>
    <name type="common">Maize</name>
    <dbReference type="NCBI Taxonomy" id="4577"/>
    <lineage>
        <taxon>Eukaryota</taxon>
        <taxon>Viridiplantae</taxon>
        <taxon>Streptophyta</taxon>
        <taxon>Embryophyta</taxon>
        <taxon>Tracheophyta</taxon>
        <taxon>Spermatophyta</taxon>
        <taxon>Magnoliopsida</taxon>
        <taxon>Liliopsida</taxon>
        <taxon>Poales</taxon>
        <taxon>Poaceae</taxon>
        <taxon>PACMAD clade</taxon>
        <taxon>Panicoideae</taxon>
        <taxon>Andropogonodae</taxon>
        <taxon>Andropogoneae</taxon>
        <taxon>Tripsacinae</taxon>
        <taxon>Zea</taxon>
    </lineage>
</organism>